<proteinExistence type="predicted"/>
<sequence>MPKQNQPARCGAPGVVVREAKNGKTKIIRTEGKRWSQGSERKFLEELCATCNVTAAAEAAQFSTTAVYNRRKKNPGFAAEWQAAVEQGYARLEAMLIENATDSLRTAPITGAEQPVSARGKDVSFADALNLLRLHRAEARGGAAQNFRAREKAPDREAVRASILLRIEAIERMDARKDALLARRGEGAEAID</sequence>
<protein>
    <recommendedName>
        <fullName evidence="3">Terminase small subunit</fullName>
    </recommendedName>
</protein>
<dbReference type="Proteomes" id="UP001218362">
    <property type="component" value="Chromosome"/>
</dbReference>
<organism evidence="1 2">
    <name type="scientific">Candidatus Andeanibacterium colombiense</name>
    <dbReference type="NCBI Taxonomy" id="3121345"/>
    <lineage>
        <taxon>Bacteria</taxon>
        <taxon>Pseudomonadati</taxon>
        <taxon>Pseudomonadota</taxon>
        <taxon>Alphaproteobacteria</taxon>
        <taxon>Sphingomonadales</taxon>
        <taxon>Sphingomonadaceae</taxon>
        <taxon>Candidatus Andeanibacterium</taxon>
    </lineage>
</organism>
<gene>
    <name evidence="1" type="ORF">P0Y56_03705</name>
</gene>
<reference evidence="1" key="1">
    <citation type="submission" date="2023-03" db="EMBL/GenBank/DDBJ databases">
        <title>Andean soil-derived lignocellulolytic bacterial consortium as a source of novel taxa and putative plastic-active enzymes.</title>
        <authorList>
            <person name="Diaz-Garcia L."/>
            <person name="Chuvochina M."/>
            <person name="Feuerriegel G."/>
            <person name="Bunk B."/>
            <person name="Sproer C."/>
            <person name="Streit W.R."/>
            <person name="Rodriguez L.M."/>
            <person name="Overmann J."/>
            <person name="Jimenez D.J."/>
        </authorList>
    </citation>
    <scope>NUCLEOTIDE SEQUENCE</scope>
    <source>
        <strain evidence="1">MAG 26</strain>
    </source>
</reference>
<accession>A0AAJ5X887</accession>
<name>A0AAJ5X887_9SPHN</name>
<evidence type="ECO:0000313" key="1">
    <source>
        <dbReference type="EMBL" id="WEK47403.1"/>
    </source>
</evidence>
<dbReference type="AlphaFoldDB" id="A0AAJ5X887"/>
<evidence type="ECO:0008006" key="3">
    <source>
        <dbReference type="Google" id="ProtNLM"/>
    </source>
</evidence>
<evidence type="ECO:0000313" key="2">
    <source>
        <dbReference type="Proteomes" id="UP001218362"/>
    </source>
</evidence>
<dbReference type="EMBL" id="CP119316">
    <property type="protein sequence ID" value="WEK47403.1"/>
    <property type="molecule type" value="Genomic_DNA"/>
</dbReference>
<dbReference type="KEGG" id="acob:P0Y56_03705"/>